<gene>
    <name evidence="1" type="ORF">WYH_03143</name>
</gene>
<keyword evidence="2" id="KW-1185">Reference proteome</keyword>
<organism evidence="1 2">
    <name type="scientific">Croceibacterium atlanticum</name>
    <dbReference type="NCBI Taxonomy" id="1267766"/>
    <lineage>
        <taxon>Bacteria</taxon>
        <taxon>Pseudomonadati</taxon>
        <taxon>Pseudomonadota</taxon>
        <taxon>Alphaproteobacteria</taxon>
        <taxon>Sphingomonadales</taxon>
        <taxon>Erythrobacteraceae</taxon>
        <taxon>Croceibacterium</taxon>
    </lineage>
</organism>
<dbReference type="Proteomes" id="UP000034392">
    <property type="component" value="Chromosome"/>
</dbReference>
<evidence type="ECO:0000313" key="2">
    <source>
        <dbReference type="Proteomes" id="UP000034392"/>
    </source>
</evidence>
<accession>A0A0F7KY67</accession>
<proteinExistence type="predicted"/>
<dbReference type="PATRIC" id="fig|1267766.3.peg.3188"/>
<evidence type="ECO:0000313" key="1">
    <source>
        <dbReference type="EMBL" id="AKH44162.1"/>
    </source>
</evidence>
<dbReference type="KEGG" id="aay:WYH_03143"/>
<reference evidence="1" key="1">
    <citation type="submission" date="2015-05" db="EMBL/GenBank/DDBJ databases">
        <title>The complete genome of Altererythrobacter atlanticus strain 26DY36.</title>
        <authorList>
            <person name="Wu Y.-H."/>
            <person name="Cheng H."/>
            <person name="Wu X.-W."/>
        </authorList>
    </citation>
    <scope>NUCLEOTIDE SEQUENCE [LARGE SCALE GENOMIC DNA]</scope>
    <source>
        <strain evidence="1">26DY36</strain>
    </source>
</reference>
<sequence>MTSDRQRLRRVRLIERLRSSEHRQAAAEAHRAELVRQKLEKLSERTRSLAQLYALRDGARDGADLRGATLLSAHMNELGRTAEQQASQARDAADERLAELAIADRKRRRAEDNRRDVHRAIIDRLAKPDSTPARRTGTELE</sequence>
<dbReference type="RefSeq" id="WP_046904547.1">
    <property type="nucleotide sequence ID" value="NZ_CP011452.2"/>
</dbReference>
<dbReference type="EMBL" id="CP011452">
    <property type="protein sequence ID" value="AKH44162.1"/>
    <property type="molecule type" value="Genomic_DNA"/>
</dbReference>
<dbReference type="AlphaFoldDB" id="A0A0F7KY67"/>
<dbReference type="OrthoDB" id="7428153at2"/>
<dbReference type="STRING" id="1267766.WYH_03143"/>
<name>A0A0F7KY67_9SPHN</name>
<protein>
    <submittedName>
        <fullName evidence="1">Uncharacterized protein</fullName>
    </submittedName>
</protein>